<comment type="caution">
    <text evidence="2">The sequence shown here is derived from an EMBL/GenBank/DDBJ whole genome shotgun (WGS) entry which is preliminary data.</text>
</comment>
<gene>
    <name evidence="2" type="ORF">AXG93_1154s1070</name>
</gene>
<sequence length="185" mass="20122">MSGFPPASVELGSSAKSGQRHPPSGQHVLRAQSSPGEEEKVADTGARGEHTRYKNIRERGQPVGSLNEKKRAHVSNLATLKWRRRQPATSAIKHWRAQRSELTMVTALSVRIGSHVALLVSKFGRTFETRSLTVVRAGPVTRPGRTQGSFIVVIESPSSVAALETAFLLLHSIENSIFSPKDSPP</sequence>
<reference evidence="2" key="1">
    <citation type="submission" date="2016-03" db="EMBL/GenBank/DDBJ databases">
        <title>Mechanisms controlling the formation of the plant cell surface in tip-growing cells are functionally conserved among land plants.</title>
        <authorList>
            <person name="Honkanen S."/>
            <person name="Jones V.A."/>
            <person name="Morieri G."/>
            <person name="Champion C."/>
            <person name="Hetherington A.J."/>
            <person name="Kelly S."/>
            <person name="Saint-Marcoux D."/>
            <person name="Proust H."/>
            <person name="Prescott H."/>
            <person name="Dolan L."/>
        </authorList>
    </citation>
    <scope>NUCLEOTIDE SEQUENCE [LARGE SCALE GENOMIC DNA]</scope>
    <source>
        <tissue evidence="2">Whole gametophyte</tissue>
    </source>
</reference>
<keyword evidence="3" id="KW-1185">Reference proteome</keyword>
<feature type="region of interest" description="Disordered" evidence="1">
    <location>
        <begin position="1"/>
        <end position="53"/>
    </location>
</feature>
<name>A0A176WSX7_MARPO</name>
<evidence type="ECO:0000256" key="1">
    <source>
        <dbReference type="SAM" id="MobiDB-lite"/>
    </source>
</evidence>
<dbReference type="AlphaFoldDB" id="A0A176WSX7"/>
<protein>
    <submittedName>
        <fullName evidence="2">Uncharacterized protein</fullName>
    </submittedName>
</protein>
<accession>A0A176WSX7</accession>
<proteinExistence type="predicted"/>
<evidence type="ECO:0000313" key="3">
    <source>
        <dbReference type="Proteomes" id="UP000077202"/>
    </source>
</evidence>
<dbReference type="Proteomes" id="UP000077202">
    <property type="component" value="Unassembled WGS sequence"/>
</dbReference>
<dbReference type="EMBL" id="LVLJ01000095">
    <property type="protein sequence ID" value="OAE35653.1"/>
    <property type="molecule type" value="Genomic_DNA"/>
</dbReference>
<evidence type="ECO:0000313" key="2">
    <source>
        <dbReference type="EMBL" id="OAE35653.1"/>
    </source>
</evidence>
<organism evidence="2 3">
    <name type="scientific">Marchantia polymorpha subsp. ruderalis</name>
    <dbReference type="NCBI Taxonomy" id="1480154"/>
    <lineage>
        <taxon>Eukaryota</taxon>
        <taxon>Viridiplantae</taxon>
        <taxon>Streptophyta</taxon>
        <taxon>Embryophyta</taxon>
        <taxon>Marchantiophyta</taxon>
        <taxon>Marchantiopsida</taxon>
        <taxon>Marchantiidae</taxon>
        <taxon>Marchantiales</taxon>
        <taxon>Marchantiaceae</taxon>
        <taxon>Marchantia</taxon>
    </lineage>
</organism>
<feature type="compositionally biased region" description="Basic and acidic residues" evidence="1">
    <location>
        <begin position="37"/>
        <end position="53"/>
    </location>
</feature>